<protein>
    <submittedName>
        <fullName evidence="2">Uncharacterized protein</fullName>
    </submittedName>
</protein>
<name>A0A9X4KJ27_9BACL</name>
<evidence type="ECO:0000313" key="3">
    <source>
        <dbReference type="Proteomes" id="UP001153387"/>
    </source>
</evidence>
<evidence type="ECO:0000313" key="2">
    <source>
        <dbReference type="EMBL" id="MDG0792883.1"/>
    </source>
</evidence>
<accession>A0A9X4KJ27</accession>
<reference evidence="2 3" key="1">
    <citation type="submission" date="2022-10" db="EMBL/GenBank/DDBJ databases">
        <title>Comparative genomic analysis of Cohnella hashimotonis sp. nov., isolated from the International Space Station.</title>
        <authorList>
            <person name="Simpson A."/>
            <person name="Venkateswaran K."/>
        </authorList>
    </citation>
    <scope>NUCLEOTIDE SEQUENCE [LARGE SCALE GENOMIC DNA]</scope>
    <source>
        <strain evidence="2 3">DSM 18997</strain>
    </source>
</reference>
<proteinExistence type="predicted"/>
<keyword evidence="3" id="KW-1185">Reference proteome</keyword>
<comment type="caution">
    <text evidence="2">The sequence shown here is derived from an EMBL/GenBank/DDBJ whole genome shotgun (WGS) entry which is preliminary data.</text>
</comment>
<dbReference type="AlphaFoldDB" id="A0A9X4KJ27"/>
<dbReference type="RefSeq" id="WP_277566630.1">
    <property type="nucleotide sequence ID" value="NZ_JAPDHZ010000003.1"/>
</dbReference>
<sequence>MEIDNTTEPVVTIALLVSPPQHPALLEYDLEVAPMPGVGQFEPHERRLLRVLDRAEQDEQQRNDDNEAERQQQDQPERRERAAHPHS</sequence>
<gene>
    <name evidence="2" type="ORF">OMP38_19895</name>
</gene>
<dbReference type="EMBL" id="JAPDHZ010000003">
    <property type="protein sequence ID" value="MDG0792883.1"/>
    <property type="molecule type" value="Genomic_DNA"/>
</dbReference>
<organism evidence="2 3">
    <name type="scientific">Cohnella ginsengisoli</name>
    <dbReference type="NCBI Taxonomy" id="425004"/>
    <lineage>
        <taxon>Bacteria</taxon>
        <taxon>Bacillati</taxon>
        <taxon>Bacillota</taxon>
        <taxon>Bacilli</taxon>
        <taxon>Bacillales</taxon>
        <taxon>Paenibacillaceae</taxon>
        <taxon>Cohnella</taxon>
    </lineage>
</organism>
<evidence type="ECO:0000256" key="1">
    <source>
        <dbReference type="SAM" id="MobiDB-lite"/>
    </source>
</evidence>
<feature type="region of interest" description="Disordered" evidence="1">
    <location>
        <begin position="54"/>
        <end position="87"/>
    </location>
</feature>
<dbReference type="Proteomes" id="UP001153387">
    <property type="component" value="Unassembled WGS sequence"/>
</dbReference>